<evidence type="ECO:0000256" key="1">
    <source>
        <dbReference type="SAM" id="Coils"/>
    </source>
</evidence>
<sequence>MSSTRLENTTQQEAKDEKSKTVNKDPKAGDKRNREIGSLSSVSEADSSLSITPKQKKKKQKPDQNEQNDNTIMSELKEINKKLSNVLTKDSYELRDLVKGIVNQLKEELLGSITLRVEHLEGELFEKTEEDIKLSKEIEEVKTQLKNREDENEKLRKSIKTQEKANEYKFNDIEQYSKRSNIKIEGIRDKDNETAIETAEKVLETINRHIPDIKLCYADIDITHRIGPFESKKNRPIIVKMISRMRKTAIMRNAKTLRKQKDPIYVNDNLTKLNTHVFACVRKKQKDIVTSTWTRDGNIFYRDVNEMVHKVSQDQFQYWLELPWPST</sequence>
<accession>A0A9D4BC59</accession>
<protein>
    <submittedName>
        <fullName evidence="3">Uncharacterized protein</fullName>
    </submittedName>
</protein>
<dbReference type="AlphaFoldDB" id="A0A9D4BC59"/>
<keyword evidence="1" id="KW-0175">Coiled coil</keyword>
<feature type="compositionally biased region" description="Polar residues" evidence="2">
    <location>
        <begin position="1"/>
        <end position="12"/>
    </location>
</feature>
<dbReference type="EMBL" id="JAIWYP010000099">
    <property type="protein sequence ID" value="KAH3689726.1"/>
    <property type="molecule type" value="Genomic_DNA"/>
</dbReference>
<feature type="region of interest" description="Disordered" evidence="2">
    <location>
        <begin position="1"/>
        <end position="69"/>
    </location>
</feature>
<evidence type="ECO:0000313" key="3">
    <source>
        <dbReference type="EMBL" id="KAH3689726.1"/>
    </source>
</evidence>
<reference evidence="3" key="2">
    <citation type="submission" date="2020-11" db="EMBL/GenBank/DDBJ databases">
        <authorList>
            <person name="McCartney M.A."/>
            <person name="Auch B."/>
            <person name="Kono T."/>
            <person name="Mallez S."/>
            <person name="Becker A."/>
            <person name="Gohl D.M."/>
            <person name="Silverstein K.A.T."/>
            <person name="Koren S."/>
            <person name="Bechman K.B."/>
            <person name="Herman A."/>
            <person name="Abrahante J.E."/>
            <person name="Garbe J."/>
        </authorList>
    </citation>
    <scope>NUCLEOTIDE SEQUENCE</scope>
    <source>
        <strain evidence="3">Duluth1</strain>
        <tissue evidence="3">Whole animal</tissue>
    </source>
</reference>
<name>A0A9D4BC59_DREPO</name>
<evidence type="ECO:0000256" key="2">
    <source>
        <dbReference type="SAM" id="MobiDB-lite"/>
    </source>
</evidence>
<dbReference type="Proteomes" id="UP000828390">
    <property type="component" value="Unassembled WGS sequence"/>
</dbReference>
<gene>
    <name evidence="3" type="ORF">DPMN_192196</name>
</gene>
<dbReference type="Gene3D" id="3.30.70.1820">
    <property type="entry name" value="L1 transposable element, RRM domain"/>
    <property type="match status" value="1"/>
</dbReference>
<reference evidence="3" key="1">
    <citation type="journal article" date="2019" name="bioRxiv">
        <title>The Genome of the Zebra Mussel, Dreissena polymorpha: A Resource for Invasive Species Research.</title>
        <authorList>
            <person name="McCartney M.A."/>
            <person name="Auch B."/>
            <person name="Kono T."/>
            <person name="Mallez S."/>
            <person name="Zhang Y."/>
            <person name="Obille A."/>
            <person name="Becker A."/>
            <person name="Abrahante J.E."/>
            <person name="Garbe J."/>
            <person name="Badalamenti J.P."/>
            <person name="Herman A."/>
            <person name="Mangelson H."/>
            <person name="Liachko I."/>
            <person name="Sullivan S."/>
            <person name="Sone E.D."/>
            <person name="Koren S."/>
            <person name="Silverstein K.A.T."/>
            <person name="Beckman K.B."/>
            <person name="Gohl D.M."/>
        </authorList>
    </citation>
    <scope>NUCLEOTIDE SEQUENCE</scope>
    <source>
        <strain evidence="3">Duluth1</strain>
        <tissue evidence="3">Whole animal</tissue>
    </source>
</reference>
<evidence type="ECO:0000313" key="4">
    <source>
        <dbReference type="Proteomes" id="UP000828390"/>
    </source>
</evidence>
<proteinExistence type="predicted"/>
<feature type="compositionally biased region" description="Basic and acidic residues" evidence="2">
    <location>
        <begin position="13"/>
        <end position="35"/>
    </location>
</feature>
<organism evidence="3 4">
    <name type="scientific">Dreissena polymorpha</name>
    <name type="common">Zebra mussel</name>
    <name type="synonym">Mytilus polymorpha</name>
    <dbReference type="NCBI Taxonomy" id="45954"/>
    <lineage>
        <taxon>Eukaryota</taxon>
        <taxon>Metazoa</taxon>
        <taxon>Spiralia</taxon>
        <taxon>Lophotrochozoa</taxon>
        <taxon>Mollusca</taxon>
        <taxon>Bivalvia</taxon>
        <taxon>Autobranchia</taxon>
        <taxon>Heteroconchia</taxon>
        <taxon>Euheterodonta</taxon>
        <taxon>Imparidentia</taxon>
        <taxon>Neoheterodontei</taxon>
        <taxon>Myida</taxon>
        <taxon>Dreissenoidea</taxon>
        <taxon>Dreissenidae</taxon>
        <taxon>Dreissena</taxon>
    </lineage>
</organism>
<keyword evidence="4" id="KW-1185">Reference proteome</keyword>
<feature type="coiled-coil region" evidence="1">
    <location>
        <begin position="138"/>
        <end position="165"/>
    </location>
</feature>
<feature type="compositionally biased region" description="Low complexity" evidence="2">
    <location>
        <begin position="38"/>
        <end position="50"/>
    </location>
</feature>
<comment type="caution">
    <text evidence="3">The sequence shown here is derived from an EMBL/GenBank/DDBJ whole genome shotgun (WGS) entry which is preliminary data.</text>
</comment>